<evidence type="ECO:0000256" key="3">
    <source>
        <dbReference type="ARBA" id="ARBA00022692"/>
    </source>
</evidence>
<organism evidence="6 7">
    <name type="scientific">Pontibacillus yanchengensis</name>
    <dbReference type="NCBI Taxonomy" id="462910"/>
    <lineage>
        <taxon>Bacteria</taxon>
        <taxon>Bacillati</taxon>
        <taxon>Bacillota</taxon>
        <taxon>Bacilli</taxon>
        <taxon>Bacillales</taxon>
        <taxon>Bacillaceae</taxon>
        <taxon>Pontibacillus</taxon>
    </lineage>
</organism>
<evidence type="ECO:0000256" key="4">
    <source>
        <dbReference type="ARBA" id="ARBA00022989"/>
    </source>
</evidence>
<dbReference type="GO" id="GO:0015171">
    <property type="term" value="F:amino acid transmembrane transporter activity"/>
    <property type="evidence" value="ECO:0007669"/>
    <property type="project" value="TreeGrafter"/>
</dbReference>
<dbReference type="AlphaFoldDB" id="A0A6I5A314"/>
<dbReference type="Pfam" id="PF01810">
    <property type="entry name" value="LysE"/>
    <property type="match status" value="1"/>
</dbReference>
<dbReference type="OrthoDB" id="9784202at2"/>
<keyword evidence="3" id="KW-0812">Transmembrane</keyword>
<reference evidence="6 7" key="1">
    <citation type="submission" date="2019-11" db="EMBL/GenBank/DDBJ databases">
        <title>Genome sequences of 17 halophilic strains isolated from different environments.</title>
        <authorList>
            <person name="Furrow R.E."/>
        </authorList>
    </citation>
    <scope>NUCLEOTIDE SEQUENCE [LARGE SCALE GENOMIC DNA]</scope>
    <source>
        <strain evidence="6 7">22514_16_FS</strain>
    </source>
</reference>
<name>A0A6I5A314_9BACI</name>
<keyword evidence="5" id="KW-0472">Membrane</keyword>
<comment type="subcellular location">
    <subcellularLocation>
        <location evidence="1">Cell membrane</location>
        <topology evidence="1">Multi-pass membrane protein</topology>
    </subcellularLocation>
</comment>
<evidence type="ECO:0000256" key="2">
    <source>
        <dbReference type="ARBA" id="ARBA00022475"/>
    </source>
</evidence>
<gene>
    <name evidence="6" type="ORF">GLW05_03210</name>
</gene>
<sequence length="94" mass="10489">MVFNCIKWIGVVYLGWLGLKTILFSSSVYKDEDNIKGEVTFKDDSQTPWDFARQEFIVAAANPKALLLFTVFLPQFITSNTATLGGQILIVNAV</sequence>
<dbReference type="InterPro" id="IPR001123">
    <property type="entry name" value="LeuE-type"/>
</dbReference>
<dbReference type="EMBL" id="WMEQ01000002">
    <property type="protein sequence ID" value="MYL32599.1"/>
    <property type="molecule type" value="Genomic_DNA"/>
</dbReference>
<dbReference type="Proteomes" id="UP000468638">
    <property type="component" value="Unassembled WGS sequence"/>
</dbReference>
<dbReference type="PANTHER" id="PTHR30086">
    <property type="entry name" value="ARGININE EXPORTER PROTEIN ARGO"/>
    <property type="match status" value="1"/>
</dbReference>
<evidence type="ECO:0000313" key="6">
    <source>
        <dbReference type="EMBL" id="MYL32599.1"/>
    </source>
</evidence>
<keyword evidence="4" id="KW-1133">Transmembrane helix</keyword>
<protein>
    <submittedName>
        <fullName evidence="6">Uncharacterized protein</fullName>
    </submittedName>
</protein>
<accession>A0A6I5A314</accession>
<comment type="caution">
    <text evidence="6">The sequence shown here is derived from an EMBL/GenBank/DDBJ whole genome shotgun (WGS) entry which is preliminary data.</text>
</comment>
<proteinExistence type="predicted"/>
<evidence type="ECO:0000313" key="7">
    <source>
        <dbReference type="Proteomes" id="UP000468638"/>
    </source>
</evidence>
<dbReference type="PANTHER" id="PTHR30086:SF20">
    <property type="entry name" value="ARGININE EXPORTER PROTEIN ARGO-RELATED"/>
    <property type="match status" value="1"/>
</dbReference>
<evidence type="ECO:0000256" key="5">
    <source>
        <dbReference type="ARBA" id="ARBA00023136"/>
    </source>
</evidence>
<dbReference type="GO" id="GO:0005886">
    <property type="term" value="C:plasma membrane"/>
    <property type="evidence" value="ECO:0007669"/>
    <property type="project" value="UniProtKB-SubCell"/>
</dbReference>
<keyword evidence="2" id="KW-1003">Cell membrane</keyword>
<evidence type="ECO:0000256" key="1">
    <source>
        <dbReference type="ARBA" id="ARBA00004651"/>
    </source>
</evidence>
<dbReference type="RefSeq" id="WP_160909189.1">
    <property type="nucleotide sequence ID" value="NZ_WMEQ01000002.1"/>
</dbReference>